<evidence type="ECO:0000259" key="4">
    <source>
        <dbReference type="Pfam" id="PF05433"/>
    </source>
</evidence>
<organism evidence="5 6">
    <name type="scientific">Chitinimonas lacunae</name>
    <dbReference type="NCBI Taxonomy" id="1963018"/>
    <lineage>
        <taxon>Bacteria</taxon>
        <taxon>Pseudomonadati</taxon>
        <taxon>Pseudomonadota</taxon>
        <taxon>Betaproteobacteria</taxon>
        <taxon>Neisseriales</taxon>
        <taxon>Chitinibacteraceae</taxon>
        <taxon>Chitinimonas</taxon>
    </lineage>
</organism>
<evidence type="ECO:0000256" key="2">
    <source>
        <dbReference type="ARBA" id="ARBA00023136"/>
    </source>
</evidence>
<comment type="subcellular location">
    <subcellularLocation>
        <location evidence="1">Membrane</location>
    </subcellularLocation>
</comment>
<dbReference type="PANTHER" id="PTHR35603">
    <property type="match status" value="1"/>
</dbReference>
<dbReference type="InterPro" id="IPR051407">
    <property type="entry name" value="Bact_OM_lipoprot/Surf_antigen"/>
</dbReference>
<comment type="caution">
    <text evidence="5">The sequence shown here is derived from an EMBL/GenBank/DDBJ whole genome shotgun (WGS) entry which is preliminary data.</text>
</comment>
<dbReference type="PANTHER" id="PTHR35603:SF2">
    <property type="entry name" value="OUTER MEMBRANE LIPOPROTEIN"/>
    <property type="match status" value="1"/>
</dbReference>
<evidence type="ECO:0000313" key="6">
    <source>
        <dbReference type="Proteomes" id="UP001595791"/>
    </source>
</evidence>
<accession>A0ABV8MM50</accession>
<keyword evidence="2" id="KW-0472">Membrane</keyword>
<name>A0ABV8MM50_9NEIS</name>
<feature type="chain" id="PRO_5046163227" evidence="3">
    <location>
        <begin position="25"/>
        <end position="146"/>
    </location>
</feature>
<dbReference type="EMBL" id="JBHSBU010000001">
    <property type="protein sequence ID" value="MFC4158391.1"/>
    <property type="molecule type" value="Genomic_DNA"/>
</dbReference>
<evidence type="ECO:0000313" key="5">
    <source>
        <dbReference type="EMBL" id="MFC4158391.1"/>
    </source>
</evidence>
<dbReference type="InterPro" id="IPR008816">
    <property type="entry name" value="Gly_zipper_2TM_dom"/>
</dbReference>
<keyword evidence="6" id="KW-1185">Reference proteome</keyword>
<dbReference type="RefSeq" id="WP_378161011.1">
    <property type="nucleotide sequence ID" value="NZ_JBHSBU010000001.1"/>
</dbReference>
<proteinExistence type="predicted"/>
<evidence type="ECO:0000256" key="3">
    <source>
        <dbReference type="SAM" id="SignalP"/>
    </source>
</evidence>
<sequence>MKALIAALAALPLLLASGCSTPRASDSNIIASQRLSQQYGVVTAVSEVEAPKRSGIGAGAVIGGVVGGVLGNQVGEGRGNTLATIAGTVGGAVVGDKIQRNNEANRLAYRVEVRFENGNREAFILDDDDFRVGDRVVLSEGILRRR</sequence>
<dbReference type="Pfam" id="PF05433">
    <property type="entry name" value="Rick_17kDa_Anti"/>
    <property type="match status" value="1"/>
</dbReference>
<feature type="domain" description="Glycine zipper 2TM" evidence="4">
    <location>
        <begin position="58"/>
        <end position="99"/>
    </location>
</feature>
<reference evidence="6" key="1">
    <citation type="journal article" date="2019" name="Int. J. Syst. Evol. Microbiol.">
        <title>The Global Catalogue of Microorganisms (GCM) 10K type strain sequencing project: providing services to taxonomists for standard genome sequencing and annotation.</title>
        <authorList>
            <consortium name="The Broad Institute Genomics Platform"/>
            <consortium name="The Broad Institute Genome Sequencing Center for Infectious Disease"/>
            <person name="Wu L."/>
            <person name="Ma J."/>
        </authorList>
    </citation>
    <scope>NUCLEOTIDE SEQUENCE [LARGE SCALE GENOMIC DNA]</scope>
    <source>
        <strain evidence="6">LMG 29894</strain>
    </source>
</reference>
<feature type="signal peptide" evidence="3">
    <location>
        <begin position="1"/>
        <end position="24"/>
    </location>
</feature>
<dbReference type="PROSITE" id="PS51257">
    <property type="entry name" value="PROKAR_LIPOPROTEIN"/>
    <property type="match status" value="1"/>
</dbReference>
<keyword evidence="3" id="KW-0732">Signal</keyword>
<gene>
    <name evidence="5" type="ORF">ACFOW7_03355</name>
</gene>
<protein>
    <submittedName>
        <fullName evidence="5">Glycine zipper 2TM domain-containing protein</fullName>
    </submittedName>
</protein>
<evidence type="ECO:0000256" key="1">
    <source>
        <dbReference type="ARBA" id="ARBA00004370"/>
    </source>
</evidence>
<dbReference type="Proteomes" id="UP001595791">
    <property type="component" value="Unassembled WGS sequence"/>
</dbReference>